<dbReference type="Pfam" id="PF03862">
    <property type="entry name" value="SpoVAC_SpoVAEB"/>
    <property type="match status" value="1"/>
</dbReference>
<dbReference type="EMBL" id="JAMQJY010000001">
    <property type="protein sequence ID" value="MCM2674240.1"/>
    <property type="molecule type" value="Genomic_DNA"/>
</dbReference>
<keyword evidence="1" id="KW-0472">Membrane</keyword>
<dbReference type="PANTHER" id="PTHR38450">
    <property type="entry name" value="STAGE V SPORULATION PROTEIN AC-RELATED"/>
    <property type="match status" value="1"/>
</dbReference>
<keyword evidence="1" id="KW-1133">Transmembrane helix</keyword>
<evidence type="ECO:0000256" key="1">
    <source>
        <dbReference type="SAM" id="Phobius"/>
    </source>
</evidence>
<proteinExistence type="predicted"/>
<reference evidence="2" key="1">
    <citation type="submission" date="2022-06" db="EMBL/GenBank/DDBJ databases">
        <title>Alkalicoccobacillus porphyridii sp. nov., isolated from a marine red alga, Porphyridium purpureum and reclassification of Shouchella plakortidis and Shouchella gibsonii as Alkalicoccobacillus plakortidis comb. nov. and Alkalicoccobacillus gibsonii comb. nov.</title>
        <authorList>
            <person name="Kim K.H."/>
            <person name="Lee J.K."/>
            <person name="Han D.M."/>
            <person name="Baek J.H."/>
            <person name="Jeon C.O."/>
        </authorList>
    </citation>
    <scope>NUCLEOTIDE SEQUENCE</scope>
    <source>
        <strain evidence="2">DSM 19153</strain>
    </source>
</reference>
<dbReference type="Proteomes" id="UP001203665">
    <property type="component" value="Unassembled WGS sequence"/>
</dbReference>
<comment type="caution">
    <text evidence="2">The sequence shown here is derived from an EMBL/GenBank/DDBJ whole genome shotgun (WGS) entry which is preliminary data.</text>
</comment>
<protein>
    <submittedName>
        <fullName evidence="2">SpoVA/SpoVAEb family sporulation membrane protein</fullName>
    </submittedName>
</protein>
<keyword evidence="1" id="KW-0812">Transmembrane</keyword>
<feature type="transmembrane region" description="Helical" evidence="1">
    <location>
        <begin position="59"/>
        <end position="79"/>
    </location>
</feature>
<name>A0ABT0XEB3_9BACI</name>
<evidence type="ECO:0000313" key="3">
    <source>
        <dbReference type="Proteomes" id="UP001203665"/>
    </source>
</evidence>
<dbReference type="InterPro" id="IPR005562">
    <property type="entry name" value="SpoVA"/>
</dbReference>
<accession>A0ABT0XEB3</accession>
<feature type="transmembrane region" description="Helical" evidence="1">
    <location>
        <begin position="29"/>
        <end position="47"/>
    </location>
</feature>
<sequence>MASEKQKQYQKNIMIYQSKPSILKSGGKAFLIGGLICLVGQVIINLYDVFLVDTREDAVQWMLVTLILLSSMFTGLGWYKKGAAFSGAGLLVPIMGLTNLMTSAGMEHRHEGIIEGVASHLLKLAWSCCCCRSCDGICDKCS</sequence>
<dbReference type="RefSeq" id="WP_251603524.1">
    <property type="nucleotide sequence ID" value="NZ_JAMQJY010000001.1"/>
</dbReference>
<dbReference type="PANTHER" id="PTHR38450:SF1">
    <property type="entry name" value="STAGE V SPORULATION PROTEIN AC"/>
    <property type="match status" value="1"/>
</dbReference>
<organism evidence="2 3">
    <name type="scientific">Alkalicoccobacillus plakortidis</name>
    <dbReference type="NCBI Taxonomy" id="444060"/>
    <lineage>
        <taxon>Bacteria</taxon>
        <taxon>Bacillati</taxon>
        <taxon>Bacillota</taxon>
        <taxon>Bacilli</taxon>
        <taxon>Bacillales</taxon>
        <taxon>Bacillaceae</taxon>
        <taxon>Alkalicoccobacillus</taxon>
    </lineage>
</organism>
<gene>
    <name evidence="2" type="ORF">NDM98_01035</name>
</gene>
<evidence type="ECO:0000313" key="2">
    <source>
        <dbReference type="EMBL" id="MCM2674240.1"/>
    </source>
</evidence>
<keyword evidence="3" id="KW-1185">Reference proteome</keyword>